<dbReference type="EMBL" id="BMYQ01000006">
    <property type="protein sequence ID" value="GGW32983.1"/>
    <property type="molecule type" value="Genomic_DNA"/>
</dbReference>
<organism evidence="2 3">
    <name type="scientific">Gemmobacter lanyuensis</name>
    <dbReference type="NCBI Taxonomy" id="1054497"/>
    <lineage>
        <taxon>Bacteria</taxon>
        <taxon>Pseudomonadati</taxon>
        <taxon>Pseudomonadota</taxon>
        <taxon>Alphaproteobacteria</taxon>
        <taxon>Rhodobacterales</taxon>
        <taxon>Paracoccaceae</taxon>
        <taxon>Gemmobacter</taxon>
    </lineage>
</organism>
<sequence>MSVKLTLSALVVALSAGAALAGVPQNGSDQLSLIAGVEPGTLSNTELNRLIEAKRDNDAREVAFILSKAGQRSGPVAGDAQTAALLGVEAGRFTAAELQILTEARRNDDAQTVAWILSGDNRQGEAETASVGKAQLAAILGVDANQYSLAELTAIAAARND</sequence>
<reference evidence="2" key="2">
    <citation type="submission" date="2020-09" db="EMBL/GenBank/DDBJ databases">
        <authorList>
            <person name="Sun Q."/>
            <person name="Kim S."/>
        </authorList>
    </citation>
    <scope>NUCLEOTIDE SEQUENCE</scope>
    <source>
        <strain evidence="2">KCTC 23714</strain>
    </source>
</reference>
<dbReference type="AlphaFoldDB" id="A0A918IUU6"/>
<gene>
    <name evidence="2" type="ORF">GCM10011452_21760</name>
</gene>
<name>A0A918IUU6_9RHOB</name>
<protein>
    <submittedName>
        <fullName evidence="2">Uncharacterized protein</fullName>
    </submittedName>
</protein>
<keyword evidence="1" id="KW-0732">Signal</keyword>
<keyword evidence="3" id="KW-1185">Reference proteome</keyword>
<proteinExistence type="predicted"/>
<reference evidence="2" key="1">
    <citation type="journal article" date="2014" name="Int. J. Syst. Evol. Microbiol.">
        <title>Complete genome sequence of Corynebacterium casei LMG S-19264T (=DSM 44701T), isolated from a smear-ripened cheese.</title>
        <authorList>
            <consortium name="US DOE Joint Genome Institute (JGI-PGF)"/>
            <person name="Walter F."/>
            <person name="Albersmeier A."/>
            <person name="Kalinowski J."/>
            <person name="Ruckert C."/>
        </authorList>
    </citation>
    <scope>NUCLEOTIDE SEQUENCE</scope>
    <source>
        <strain evidence="2">KCTC 23714</strain>
    </source>
</reference>
<feature type="signal peptide" evidence="1">
    <location>
        <begin position="1"/>
        <end position="21"/>
    </location>
</feature>
<accession>A0A918IUU6</accession>
<evidence type="ECO:0000313" key="3">
    <source>
        <dbReference type="Proteomes" id="UP000628984"/>
    </source>
</evidence>
<comment type="caution">
    <text evidence="2">The sequence shown here is derived from an EMBL/GenBank/DDBJ whole genome shotgun (WGS) entry which is preliminary data.</text>
</comment>
<feature type="chain" id="PRO_5037173845" evidence="1">
    <location>
        <begin position="22"/>
        <end position="161"/>
    </location>
</feature>
<evidence type="ECO:0000256" key="1">
    <source>
        <dbReference type="SAM" id="SignalP"/>
    </source>
</evidence>
<dbReference type="RefSeq" id="WP_189633890.1">
    <property type="nucleotide sequence ID" value="NZ_BMYQ01000006.1"/>
</dbReference>
<evidence type="ECO:0000313" key="2">
    <source>
        <dbReference type="EMBL" id="GGW32983.1"/>
    </source>
</evidence>
<dbReference type="Proteomes" id="UP000628984">
    <property type="component" value="Unassembled WGS sequence"/>
</dbReference>